<proteinExistence type="predicted"/>
<evidence type="ECO:0000313" key="8">
    <source>
        <dbReference type="EMBL" id="CAH1737916.1"/>
    </source>
</evidence>
<evidence type="ECO:0000256" key="1">
    <source>
        <dbReference type="ARBA" id="ARBA00004123"/>
    </source>
</evidence>
<sequence length="548" mass="60183">MMMASQMEIDDDVVDLSISSSRTSQSLRDEPLSLKCNQPDEAHIHMNGHLVNGFTSTGNDSSEESDDDMPLELPPSPKDFTPPEEVSEREKLVRVLKENLRTEEMTLVLLKKLQQSQQINQIAQSVTITPQAAHTKDHSNSLSSQLPTGKSAQPPMPHVPHHAKPPPPPLNRLPSSSRSNAHQSHQSMSSNPLMGSSRLPPSNGLQNLQRSSNGRSSHSSHSGHSSHSSPSITLERVIKDHHSSNTSQSERLRNDDGQTPAQRQAAAKLALRKQLEKTLLQIPPPKPPPPEMHFIPNPSNTEFIYLLGLEHVVDFITNGEMIEASIPKDPYKCSQCDSNFTPVWKLEKPSRNKESKIICELCVTSNVKKSLKAEHTNRLKTAFVKALQQEQEIEQRLAQVSPPSSVSPAPVHPIHINPPMPSVPKPAPAPKRNPTPPQPHKMHPSDPTGGKFNAAAAAHLALQQQMLRGLSPHPAAAMLQFAPLLYPYQLAMAQASGKNSAAAVAANLAELQRQAVDLQRQYLMEMMPQQGQSRSASQTPTSAHNWKS</sequence>
<feature type="domain" description="Transcriptional repressor p66 coiled-coil MBD2-interaction" evidence="7">
    <location>
        <begin position="85"/>
        <end position="120"/>
    </location>
</feature>
<organism evidence="8 9">
    <name type="scientific">Aphis gossypii</name>
    <name type="common">Cotton aphid</name>
    <dbReference type="NCBI Taxonomy" id="80765"/>
    <lineage>
        <taxon>Eukaryota</taxon>
        <taxon>Metazoa</taxon>
        <taxon>Ecdysozoa</taxon>
        <taxon>Arthropoda</taxon>
        <taxon>Hexapoda</taxon>
        <taxon>Insecta</taxon>
        <taxon>Pterygota</taxon>
        <taxon>Neoptera</taxon>
        <taxon>Paraneoptera</taxon>
        <taxon>Hemiptera</taxon>
        <taxon>Sternorrhyncha</taxon>
        <taxon>Aphidomorpha</taxon>
        <taxon>Aphidoidea</taxon>
        <taxon>Aphididae</taxon>
        <taxon>Aphidini</taxon>
        <taxon>Aphis</taxon>
        <taxon>Aphis</taxon>
    </lineage>
</organism>
<dbReference type="GO" id="GO:0000122">
    <property type="term" value="P:negative regulation of transcription by RNA polymerase II"/>
    <property type="evidence" value="ECO:0007669"/>
    <property type="project" value="InterPro"/>
</dbReference>
<feature type="compositionally biased region" description="Polar residues" evidence="6">
    <location>
        <begin position="529"/>
        <end position="548"/>
    </location>
</feature>
<dbReference type="Pfam" id="PF16563">
    <property type="entry name" value="P66_CC"/>
    <property type="match status" value="1"/>
</dbReference>
<evidence type="ECO:0000313" key="9">
    <source>
        <dbReference type="Proteomes" id="UP001154329"/>
    </source>
</evidence>
<comment type="subcellular location">
    <subcellularLocation>
        <location evidence="1">Nucleus</location>
    </subcellularLocation>
</comment>
<feature type="compositionally biased region" description="Polar residues" evidence="6">
    <location>
        <begin position="173"/>
        <end position="209"/>
    </location>
</feature>
<keyword evidence="4" id="KW-0804">Transcription</keyword>
<dbReference type="EMBL" id="OU899037">
    <property type="protein sequence ID" value="CAH1737916.1"/>
    <property type="molecule type" value="Genomic_DNA"/>
</dbReference>
<dbReference type="AlphaFoldDB" id="A0A9P0JH84"/>
<evidence type="ECO:0000256" key="2">
    <source>
        <dbReference type="ARBA" id="ARBA00023015"/>
    </source>
</evidence>
<feature type="region of interest" description="Disordered" evidence="6">
    <location>
        <begin position="50"/>
        <end position="88"/>
    </location>
</feature>
<feature type="compositionally biased region" description="Acidic residues" evidence="6">
    <location>
        <begin position="61"/>
        <end position="70"/>
    </location>
</feature>
<keyword evidence="5" id="KW-0539">Nucleus</keyword>
<reference evidence="8" key="2">
    <citation type="submission" date="2022-10" db="EMBL/GenBank/DDBJ databases">
        <authorList>
            <consortium name="ENA_rothamsted_submissions"/>
            <consortium name="culmorum"/>
            <person name="King R."/>
        </authorList>
    </citation>
    <scope>NUCLEOTIDE SEQUENCE</scope>
</reference>
<evidence type="ECO:0000256" key="6">
    <source>
        <dbReference type="SAM" id="MobiDB-lite"/>
    </source>
</evidence>
<dbReference type="PANTHER" id="PTHR13455:SF7">
    <property type="entry name" value="SIMJANG, ISOFORM E"/>
    <property type="match status" value="1"/>
</dbReference>
<evidence type="ECO:0000256" key="3">
    <source>
        <dbReference type="ARBA" id="ARBA00023054"/>
    </source>
</evidence>
<evidence type="ECO:0000256" key="5">
    <source>
        <dbReference type="ARBA" id="ARBA00023242"/>
    </source>
</evidence>
<feature type="compositionally biased region" description="Polar residues" evidence="6">
    <location>
        <begin position="140"/>
        <end position="151"/>
    </location>
</feature>
<accession>A0A9P0JH84</accession>
<dbReference type="InterPro" id="IPR040386">
    <property type="entry name" value="P66"/>
</dbReference>
<feature type="compositionally biased region" description="Pro residues" evidence="6">
    <location>
        <begin position="416"/>
        <end position="439"/>
    </location>
</feature>
<name>A0A9P0JH84_APHGO</name>
<gene>
    <name evidence="8" type="ORF">APHIGO_LOCUS11348</name>
</gene>
<dbReference type="InterPro" id="IPR032346">
    <property type="entry name" value="P66_CC"/>
</dbReference>
<keyword evidence="3" id="KW-0175">Coiled coil</keyword>
<feature type="region of interest" description="Disordered" evidence="6">
    <location>
        <begin position="528"/>
        <end position="548"/>
    </location>
</feature>
<keyword evidence="2" id="KW-0805">Transcription regulation</keyword>
<feature type="compositionally biased region" description="Low complexity" evidence="6">
    <location>
        <begin position="210"/>
        <end position="231"/>
    </location>
</feature>
<evidence type="ECO:0000259" key="7">
    <source>
        <dbReference type="Pfam" id="PF16563"/>
    </source>
</evidence>
<dbReference type="GO" id="GO:0016581">
    <property type="term" value="C:NuRD complex"/>
    <property type="evidence" value="ECO:0007669"/>
    <property type="project" value="TreeGrafter"/>
</dbReference>
<feature type="region of interest" description="Disordered" evidence="6">
    <location>
        <begin position="130"/>
        <end position="264"/>
    </location>
</feature>
<reference evidence="8" key="1">
    <citation type="submission" date="2022-02" db="EMBL/GenBank/DDBJ databases">
        <authorList>
            <person name="King R."/>
        </authorList>
    </citation>
    <scope>NUCLEOTIDE SEQUENCE</scope>
</reference>
<evidence type="ECO:0000256" key="4">
    <source>
        <dbReference type="ARBA" id="ARBA00023163"/>
    </source>
</evidence>
<dbReference type="Proteomes" id="UP001154329">
    <property type="component" value="Chromosome 4"/>
</dbReference>
<dbReference type="PANTHER" id="PTHR13455">
    <property type="entry name" value="TRANSCRIPTIONAL REPRESSOR P66-RELATED"/>
    <property type="match status" value="1"/>
</dbReference>
<protein>
    <recommendedName>
        <fullName evidence="7">Transcriptional repressor p66 coiled-coil MBD2-interaction domain-containing protein</fullName>
    </recommendedName>
</protein>
<dbReference type="Gene3D" id="6.10.250.1650">
    <property type="match status" value="1"/>
</dbReference>
<keyword evidence="9" id="KW-1185">Reference proteome</keyword>
<feature type="compositionally biased region" description="Low complexity" evidence="6">
    <location>
        <begin position="400"/>
        <end position="409"/>
    </location>
</feature>
<feature type="region of interest" description="Disordered" evidence="6">
    <location>
        <begin position="399"/>
        <end position="450"/>
    </location>
</feature>